<protein>
    <submittedName>
        <fullName evidence="1">Uncharacterized protein</fullName>
    </submittedName>
</protein>
<organism evidence="1 2">
    <name type="scientific">Cupriavidus taiwanensis</name>
    <dbReference type="NCBI Taxonomy" id="164546"/>
    <lineage>
        <taxon>Bacteria</taxon>
        <taxon>Pseudomonadati</taxon>
        <taxon>Pseudomonadota</taxon>
        <taxon>Betaproteobacteria</taxon>
        <taxon>Burkholderiales</taxon>
        <taxon>Burkholderiaceae</taxon>
        <taxon>Cupriavidus</taxon>
    </lineage>
</organism>
<accession>A0A9Q7UY47</accession>
<dbReference type="EMBL" id="LT984814">
    <property type="protein sequence ID" value="SPD66831.1"/>
    <property type="molecule type" value="Genomic_DNA"/>
</dbReference>
<reference evidence="1 2" key="1">
    <citation type="submission" date="2018-01" db="EMBL/GenBank/DDBJ databases">
        <authorList>
            <person name="Clerissi C."/>
        </authorList>
    </citation>
    <scope>NUCLEOTIDE SEQUENCE [LARGE SCALE GENOMIC DNA]</scope>
    <source>
        <strain evidence="1">Cupriavidus taiwanensis SWF 66322</strain>
        <plasmid evidence="2">cbm2636_mp</plasmid>
    </source>
</reference>
<proteinExistence type="predicted"/>
<name>A0A9Q7UY47_9BURK</name>
<sequence>MRASKRCAKNILSGSVRRVIFNSGRKDVCNWRTTHRLGQAIPVSRIDSTGQINKLHLRFSEIAQLPCQATDTVTLLLMPMVRSGPGEVNLRCVRVFP</sequence>
<evidence type="ECO:0000313" key="1">
    <source>
        <dbReference type="EMBL" id="SPD66831.1"/>
    </source>
</evidence>
<gene>
    <name evidence="1" type="ORF">CBM2636_MP10467</name>
</gene>
<dbReference type="AlphaFoldDB" id="A0A9Q7UY47"/>
<evidence type="ECO:0000313" key="2">
    <source>
        <dbReference type="Proteomes" id="UP000254259"/>
    </source>
</evidence>
<keyword evidence="1" id="KW-0614">Plasmid</keyword>
<dbReference type="Proteomes" id="UP000254259">
    <property type="component" value="Plasmid CBM2636_mp"/>
</dbReference>
<geneLocation type="plasmid" evidence="2">
    <name>cbm2636_mp</name>
</geneLocation>